<keyword evidence="2" id="KW-1185">Reference proteome</keyword>
<evidence type="ECO:0000313" key="2">
    <source>
        <dbReference type="Proteomes" id="UP000504607"/>
    </source>
</evidence>
<proteinExistence type="predicted"/>
<dbReference type="RefSeq" id="XP_010932255.1">
    <property type="nucleotide sequence ID" value="XM_010933953.1"/>
</dbReference>
<dbReference type="Pfam" id="PF25071">
    <property type="entry name" value="DUF7795"/>
    <property type="match status" value="1"/>
</dbReference>
<name>A0A6I9RTQ6_ELAGV</name>
<dbReference type="InterPro" id="IPR056697">
    <property type="entry name" value="DUF7795"/>
</dbReference>
<dbReference type="PANTHER" id="PTHR35305:SF2">
    <property type="entry name" value="FAD-BINDING PROTEIN"/>
    <property type="match status" value="1"/>
</dbReference>
<protein>
    <submittedName>
        <fullName evidence="3">Uncharacterized protein LOC105052965 isoform X1</fullName>
    </submittedName>
</protein>
<dbReference type="InParanoid" id="A0A6I9RTQ6"/>
<dbReference type="Proteomes" id="UP000504607">
    <property type="component" value="Chromosome 10"/>
</dbReference>
<feature type="domain" description="DUF7795" evidence="1">
    <location>
        <begin position="11"/>
        <end position="128"/>
    </location>
</feature>
<gene>
    <name evidence="3" type="primary">LOC105052965</name>
</gene>
<sequence length="231" mass="26877">MMDSEVERTLSELEEKTYGIFLDFMTRIAKVDELVEVGKQFLIGFHREVEMFRRPQLHKTSEMVDGIIKANCTNRMKSYVEAGCKHPNQNIQNIIKLHSCEQGLQGHLKKVKVLLDELERLKEDAIGLAWMTNQSASLFLDKYSCESIRDQVTFLEEEIEPLHLQEKSMSYVTMMAVIYGMLNLDHAMQENIIQSINLSTSSAQLESYCLMWDVRPYINDNVMRLAWKYVP</sequence>
<dbReference type="PANTHER" id="PTHR35305">
    <property type="entry name" value="FAD-BINDING PROTEIN"/>
    <property type="match status" value="1"/>
</dbReference>
<reference evidence="3" key="1">
    <citation type="submission" date="2025-08" db="UniProtKB">
        <authorList>
            <consortium name="RefSeq"/>
        </authorList>
    </citation>
    <scope>IDENTIFICATION</scope>
</reference>
<dbReference type="FunCoup" id="A0A6I9RTQ6">
    <property type="interactions" value="1899"/>
</dbReference>
<dbReference type="OrthoDB" id="744228at2759"/>
<organism evidence="2 3">
    <name type="scientific">Elaeis guineensis var. tenera</name>
    <name type="common">Oil palm</name>
    <dbReference type="NCBI Taxonomy" id="51953"/>
    <lineage>
        <taxon>Eukaryota</taxon>
        <taxon>Viridiplantae</taxon>
        <taxon>Streptophyta</taxon>
        <taxon>Embryophyta</taxon>
        <taxon>Tracheophyta</taxon>
        <taxon>Spermatophyta</taxon>
        <taxon>Magnoliopsida</taxon>
        <taxon>Liliopsida</taxon>
        <taxon>Arecaceae</taxon>
        <taxon>Arecoideae</taxon>
        <taxon>Cocoseae</taxon>
        <taxon>Elaeidinae</taxon>
        <taxon>Elaeis</taxon>
    </lineage>
</organism>
<dbReference type="AlphaFoldDB" id="A0A6I9RTQ6"/>
<dbReference type="GeneID" id="105052965"/>
<accession>A0A6I9RTQ6</accession>
<evidence type="ECO:0000313" key="3">
    <source>
        <dbReference type="RefSeq" id="XP_010932255.1"/>
    </source>
</evidence>
<evidence type="ECO:0000259" key="1">
    <source>
        <dbReference type="Pfam" id="PF25071"/>
    </source>
</evidence>
<dbReference type="KEGG" id="egu:105052965"/>